<dbReference type="AlphaFoldDB" id="A0A830BND9"/>
<dbReference type="OrthoDB" id="1080769at2759"/>
<dbReference type="InterPro" id="IPR033249">
    <property type="entry name" value="CLE_plant"/>
</dbReference>
<accession>A0A830BND9</accession>
<gene>
    <name evidence="1" type="ORF">PHJA_000495500</name>
</gene>
<dbReference type="PANTHER" id="PTHR34545:SF7">
    <property type="entry name" value="CLAVATA3_ESR (CLE)-RELATED PROTEIN 16"/>
    <property type="match status" value="1"/>
</dbReference>
<keyword evidence="2" id="KW-1185">Reference proteome</keyword>
<comment type="caution">
    <text evidence="1">The sequence shown here is derived from an EMBL/GenBank/DDBJ whole genome shotgun (WGS) entry which is preliminary data.</text>
</comment>
<organism evidence="1 2">
    <name type="scientific">Phtheirospermum japonicum</name>
    <dbReference type="NCBI Taxonomy" id="374723"/>
    <lineage>
        <taxon>Eukaryota</taxon>
        <taxon>Viridiplantae</taxon>
        <taxon>Streptophyta</taxon>
        <taxon>Embryophyta</taxon>
        <taxon>Tracheophyta</taxon>
        <taxon>Spermatophyta</taxon>
        <taxon>Magnoliopsida</taxon>
        <taxon>eudicotyledons</taxon>
        <taxon>Gunneridae</taxon>
        <taxon>Pentapetalae</taxon>
        <taxon>asterids</taxon>
        <taxon>lamiids</taxon>
        <taxon>Lamiales</taxon>
        <taxon>Orobanchaceae</taxon>
        <taxon>Orobanchaceae incertae sedis</taxon>
        <taxon>Phtheirospermum</taxon>
    </lineage>
</organism>
<dbReference type="GO" id="GO:0048731">
    <property type="term" value="P:system development"/>
    <property type="evidence" value="ECO:0007669"/>
    <property type="project" value="InterPro"/>
</dbReference>
<dbReference type="EMBL" id="BMAC01000065">
    <property type="protein sequence ID" value="GFP83521.1"/>
    <property type="molecule type" value="Genomic_DNA"/>
</dbReference>
<name>A0A830BND9_9LAMI</name>
<proteinExistence type="predicted"/>
<evidence type="ECO:0000313" key="2">
    <source>
        <dbReference type="Proteomes" id="UP000653305"/>
    </source>
</evidence>
<sequence length="105" mass="12069">MTIYNEGEKRRRIERRKRWDYSTSIRIAVFSLLIASEVCSLSSAEKIGVSSGSRRSTPRKVRIMDTTSYHARPSVINSNKSSFPTDKIYEDEKRLVHTGPNPLHN</sequence>
<evidence type="ECO:0000313" key="1">
    <source>
        <dbReference type="EMBL" id="GFP83521.1"/>
    </source>
</evidence>
<protein>
    <submittedName>
        <fullName evidence="1">Clavata3/esr (Cle)-related protein 16</fullName>
    </submittedName>
</protein>
<reference evidence="1" key="1">
    <citation type="submission" date="2020-07" db="EMBL/GenBank/DDBJ databases">
        <title>Ethylene signaling mediates host invasion by parasitic plants.</title>
        <authorList>
            <person name="Yoshida S."/>
        </authorList>
    </citation>
    <scope>NUCLEOTIDE SEQUENCE</scope>
    <source>
        <strain evidence="1">Okayama</strain>
    </source>
</reference>
<dbReference type="Proteomes" id="UP000653305">
    <property type="component" value="Unassembled WGS sequence"/>
</dbReference>
<dbReference type="PANTHER" id="PTHR34545">
    <property type="entry name" value="CLAVATA3/ESR (CLE)-RELATED PROTEIN 22"/>
    <property type="match status" value="1"/>
</dbReference>